<dbReference type="PROSITE" id="PS51059">
    <property type="entry name" value="PARP_CATALYTIC"/>
    <property type="match status" value="1"/>
</dbReference>
<accession>A0AAP0H5I1</accession>
<dbReference type="InterPro" id="IPR004170">
    <property type="entry name" value="WWE_dom"/>
</dbReference>
<dbReference type="SUPFAM" id="SSF56399">
    <property type="entry name" value="ADP-ribosylation"/>
    <property type="match status" value="1"/>
</dbReference>
<feature type="compositionally biased region" description="Polar residues" evidence="5">
    <location>
        <begin position="559"/>
        <end position="570"/>
    </location>
</feature>
<dbReference type="InterPro" id="IPR012317">
    <property type="entry name" value="Poly(ADP-ribose)pol_cat_dom"/>
</dbReference>
<dbReference type="PROSITE" id="PS51879">
    <property type="entry name" value="RST"/>
    <property type="match status" value="1"/>
</dbReference>
<evidence type="ECO:0000313" key="10">
    <source>
        <dbReference type="Proteomes" id="UP001408789"/>
    </source>
</evidence>
<evidence type="ECO:0000256" key="4">
    <source>
        <dbReference type="ARBA" id="ARBA00023242"/>
    </source>
</evidence>
<name>A0AAP0H5I1_9ASTR</name>
<dbReference type="PROSITE" id="PS50918">
    <property type="entry name" value="WWE"/>
    <property type="match status" value="1"/>
</dbReference>
<dbReference type="InterPro" id="IPR057823">
    <property type="entry name" value="WWE_RCD1"/>
</dbReference>
<evidence type="ECO:0008006" key="11">
    <source>
        <dbReference type="Google" id="ProtNLM"/>
    </source>
</evidence>
<evidence type="ECO:0000256" key="5">
    <source>
        <dbReference type="SAM" id="MobiDB-lite"/>
    </source>
</evidence>
<dbReference type="GO" id="GO:0005634">
    <property type="term" value="C:nucleus"/>
    <property type="evidence" value="ECO:0007669"/>
    <property type="project" value="UniProtKB-SubCell"/>
</dbReference>
<reference evidence="9 10" key="1">
    <citation type="submission" date="2024-04" db="EMBL/GenBank/DDBJ databases">
        <title>The reference genome of an endangered Asteraceae, Deinandra increscens subsp. villosa, native to the Central Coast of California.</title>
        <authorList>
            <person name="Guilliams M."/>
            <person name="Hasenstab-Lehman K."/>
            <person name="Meyer R."/>
            <person name="Mcevoy S."/>
        </authorList>
    </citation>
    <scope>NUCLEOTIDE SEQUENCE [LARGE SCALE GENOMIC DNA]</scope>
    <source>
        <tissue evidence="9">Leaf</tissue>
    </source>
</reference>
<feature type="domain" description="PARP catalytic" evidence="7">
    <location>
        <begin position="218"/>
        <end position="449"/>
    </location>
</feature>
<evidence type="ECO:0000259" key="8">
    <source>
        <dbReference type="PROSITE" id="PS51879"/>
    </source>
</evidence>
<sequence>MASVNKLNSVDKMSSKIVKVSTHGRRNFVDLKRKIVTQCNDQIVGPTNKSLSLRSPLKKLGKRKRADESEKKCSTCSGRTFLNNYSNFMKSGLPQRVLFFQDGQWVDFSQEVINLVKEGFRSKRVAIEVKYDGFHLMLDILYMIQVDLKTGAQKPIAWIDDAGKCVFPEIYSSCHDNHENLDLGESSNTPEINLLLDIGLNGLDNNTIEECVGESNVKRVKVDQELPKDNCALRVEEKQRSDEYASPITGSSCGTVDVETARNMFIACVGSDLKVDILEVNKCSSSFMEAQFELFQKQIEITQKLRGKANVQYGWFVAVGGAPSGVLFFGHNGPKLGKYGYGIHFVAVQSAQLSTMFCDDDENGIKHVVLCRVILGNVEVIQAGSKQFYPSDQCFDSGADDLQNPNNYVIWNTNMNTHIFPECVVSFKMSSTVKGNLVGEESRPHMSRVTTTHDPHGPLDQDSPSDQIGKNGPGFEVMNLPYLEKLPNVGSSTPKEPESPRMPLSMLFEAISAKVAPNDMKSLRIFYESFRAKKINREEFIRKLRSLVGDQILRSAMSVLQSKKTPNPASMSEGKVMQKG</sequence>
<dbReference type="Proteomes" id="UP001408789">
    <property type="component" value="Unassembled WGS sequence"/>
</dbReference>
<keyword evidence="2" id="KW-0217">Developmental protein</keyword>
<organism evidence="9 10">
    <name type="scientific">Deinandra increscens subsp. villosa</name>
    <dbReference type="NCBI Taxonomy" id="3103831"/>
    <lineage>
        <taxon>Eukaryota</taxon>
        <taxon>Viridiplantae</taxon>
        <taxon>Streptophyta</taxon>
        <taxon>Embryophyta</taxon>
        <taxon>Tracheophyta</taxon>
        <taxon>Spermatophyta</taxon>
        <taxon>Magnoliopsida</taxon>
        <taxon>eudicotyledons</taxon>
        <taxon>Gunneridae</taxon>
        <taxon>Pentapetalae</taxon>
        <taxon>asterids</taxon>
        <taxon>campanulids</taxon>
        <taxon>Asterales</taxon>
        <taxon>Asteraceae</taxon>
        <taxon>Asteroideae</taxon>
        <taxon>Heliantheae alliance</taxon>
        <taxon>Madieae</taxon>
        <taxon>Madiinae</taxon>
        <taxon>Deinandra</taxon>
    </lineage>
</organism>
<dbReference type="GO" id="GO:0003950">
    <property type="term" value="F:NAD+ poly-ADP-ribosyltransferase activity"/>
    <property type="evidence" value="ECO:0007669"/>
    <property type="project" value="InterPro"/>
</dbReference>
<dbReference type="InterPro" id="IPR022003">
    <property type="entry name" value="RST"/>
</dbReference>
<keyword evidence="10" id="KW-1185">Reference proteome</keyword>
<feature type="domain" description="WWE" evidence="6">
    <location>
        <begin position="83"/>
        <end position="158"/>
    </location>
</feature>
<dbReference type="PANTHER" id="PTHR32263">
    <property type="entry name" value="INACTIVE POLY [ADP-RIBOSE] POLYMERASE SRO4-RELATED"/>
    <property type="match status" value="1"/>
</dbReference>
<dbReference type="PANTHER" id="PTHR32263:SF37">
    <property type="entry name" value="WWE PROTEIN-PROTEIN INTERACTION DOMAIN PROTEIN FAMILY-RELATED"/>
    <property type="match status" value="1"/>
</dbReference>
<evidence type="ECO:0000259" key="6">
    <source>
        <dbReference type="PROSITE" id="PS50918"/>
    </source>
</evidence>
<protein>
    <recommendedName>
        <fullName evidence="11">Inactive poly [ADP-ribose] polymerase RCD1-like</fullName>
    </recommendedName>
</protein>
<dbReference type="Pfam" id="PF12174">
    <property type="entry name" value="RST"/>
    <property type="match status" value="1"/>
</dbReference>
<evidence type="ECO:0000256" key="1">
    <source>
        <dbReference type="ARBA" id="ARBA00004123"/>
    </source>
</evidence>
<dbReference type="Pfam" id="PF23467">
    <property type="entry name" value="WWE_5"/>
    <property type="match status" value="1"/>
</dbReference>
<keyword evidence="4" id="KW-0539">Nucleus</keyword>
<dbReference type="EMBL" id="JBCNJP010000010">
    <property type="protein sequence ID" value="KAK9072871.1"/>
    <property type="molecule type" value="Genomic_DNA"/>
</dbReference>
<feature type="domain" description="RST" evidence="8">
    <location>
        <begin position="495"/>
        <end position="566"/>
    </location>
</feature>
<feature type="region of interest" description="Disordered" evidence="5">
    <location>
        <begin position="559"/>
        <end position="580"/>
    </location>
</feature>
<dbReference type="AlphaFoldDB" id="A0AAP0H5I1"/>
<feature type="region of interest" description="Disordered" evidence="5">
    <location>
        <begin position="440"/>
        <end position="471"/>
    </location>
</feature>
<proteinExistence type="predicted"/>
<evidence type="ECO:0000259" key="7">
    <source>
        <dbReference type="PROSITE" id="PS51059"/>
    </source>
</evidence>
<dbReference type="InterPro" id="IPR044964">
    <property type="entry name" value="RCD1/SRO1-5"/>
</dbReference>
<evidence type="ECO:0000313" key="9">
    <source>
        <dbReference type="EMBL" id="KAK9072871.1"/>
    </source>
</evidence>
<comment type="caution">
    <text evidence="9">The sequence shown here is derived from an EMBL/GenBank/DDBJ whole genome shotgun (WGS) entry which is preliminary data.</text>
</comment>
<evidence type="ECO:0000256" key="2">
    <source>
        <dbReference type="ARBA" id="ARBA00022473"/>
    </source>
</evidence>
<gene>
    <name evidence="9" type="ORF">SSX86_009306</name>
</gene>
<comment type="subcellular location">
    <subcellularLocation>
        <location evidence="1">Nucleus</location>
    </subcellularLocation>
</comment>
<dbReference type="Gene3D" id="3.90.228.10">
    <property type="match status" value="1"/>
</dbReference>
<evidence type="ECO:0000256" key="3">
    <source>
        <dbReference type="ARBA" id="ARBA00023016"/>
    </source>
</evidence>
<keyword evidence="3" id="KW-0346">Stress response</keyword>